<name>A0A6C0CFN5_9ZZZZ</name>
<protein>
    <submittedName>
        <fullName evidence="1">Uncharacterized protein</fullName>
    </submittedName>
</protein>
<organism evidence="1">
    <name type="scientific">viral metagenome</name>
    <dbReference type="NCBI Taxonomy" id="1070528"/>
    <lineage>
        <taxon>unclassified sequences</taxon>
        <taxon>metagenomes</taxon>
        <taxon>organismal metagenomes</taxon>
    </lineage>
</organism>
<reference evidence="1" key="1">
    <citation type="journal article" date="2020" name="Nature">
        <title>Giant virus diversity and host interactions through global metagenomics.</title>
        <authorList>
            <person name="Schulz F."/>
            <person name="Roux S."/>
            <person name="Paez-Espino D."/>
            <person name="Jungbluth S."/>
            <person name="Walsh D.A."/>
            <person name="Denef V.J."/>
            <person name="McMahon K.D."/>
            <person name="Konstantinidis K.T."/>
            <person name="Eloe-Fadrosh E.A."/>
            <person name="Kyrpides N.C."/>
            <person name="Woyke T."/>
        </authorList>
    </citation>
    <scope>NUCLEOTIDE SEQUENCE</scope>
    <source>
        <strain evidence="1">GVMAG-M-3300021079-18</strain>
    </source>
</reference>
<proteinExistence type="predicted"/>
<accession>A0A6C0CFN5</accession>
<dbReference type="AlphaFoldDB" id="A0A6C0CFN5"/>
<dbReference type="EMBL" id="MN739413">
    <property type="protein sequence ID" value="QHT03576.1"/>
    <property type="molecule type" value="Genomic_DNA"/>
</dbReference>
<evidence type="ECO:0000313" key="1">
    <source>
        <dbReference type="EMBL" id="QHT03576.1"/>
    </source>
</evidence>
<sequence length="674" mass="76420">MGNVHGIMTRDAISRKIRSWPILSDAEMAEMADRTARLRDGTENPEGGYPISHHLYDFQLPEISWKTQETVALNVLEARFPHSIDLLKHFRGRIMAAGGAVFKALYADSADDIDFFFVDPEVEHLAPSVAKERYDNLLAEAIAFLSSRWLAAPMKADYIDATGQETIGNVHVMRSEFVTTVRLISNHFYDIKYQFIHRVYPSIGSVLGGFDLGPAMVATDGYRLLATELGAYSAFSRIILMDTSRRSTSFEHRLGKYARLCRLVLPGLDPGIIKTVIKRKPAKEIVARLDRIADGAGLTAKCDQYDPESEFWEQEYVIRENSVFFLNEEPASRAAVIKKMEKTANKLGYNVRGMNLLELTPKKFGNVEDVIHCLEKIAEDSGYRYDHKNHAAHIFVSAINSYKAQLAFEMRILTQKRPVLRLPCANINLEMFVPDHDQNSDHLSWVISPAKTNRVAKKCDYGSNRVWSAAMITLNITMLLGGNLSSVTSGLILKSPGSPIITNYGRPEDLQPQEIFAFNSLYSCAADVQTDDSIKEAIMNSFVQPKFGETEATIDYFKVQTLFFRRLFDRGFANLGYKETILGNLEIVRKRLTGVSWILTNPGRQWTSSINPIMGDPREWYGEYYKSFRLGCIEVETCLRLMRLRPGQWKNLPKDIFGLIVRLIVWENSYLITP</sequence>